<dbReference type="InterPro" id="IPR055344">
    <property type="entry name" value="SecD_SecF_C_bact"/>
</dbReference>
<comment type="caution">
    <text evidence="9">Lacks conserved residue(s) required for the propagation of feature annotation.</text>
</comment>
<dbReference type="InterPro" id="IPR054384">
    <property type="entry name" value="SecDF_P1_head"/>
</dbReference>
<evidence type="ECO:0000256" key="9">
    <source>
        <dbReference type="HAMAP-Rule" id="MF_01463"/>
    </source>
</evidence>
<feature type="transmembrane region" description="Helical" evidence="9">
    <location>
        <begin position="248"/>
        <end position="266"/>
    </location>
</feature>
<evidence type="ECO:0000256" key="3">
    <source>
        <dbReference type="ARBA" id="ARBA00022475"/>
    </source>
</evidence>
<keyword evidence="6 9" id="KW-1133">Transmembrane helix</keyword>
<evidence type="ECO:0000259" key="11">
    <source>
        <dbReference type="Pfam" id="PF21760"/>
    </source>
</evidence>
<dbReference type="HAMAP" id="MF_01463_B">
    <property type="entry name" value="SecD_B"/>
    <property type="match status" value="1"/>
</dbReference>
<accession>A0ABY3PPW8</accession>
<dbReference type="Pfam" id="PF07549">
    <property type="entry name" value="Sec_GG"/>
    <property type="match status" value="1"/>
</dbReference>
<comment type="function">
    <text evidence="9">Part of the Sec protein translocase complex. Interacts with the SecYEG preprotein conducting channel. SecDF uses the proton motive force (PMF) to complete protein translocation after the ATP-dependent function of SecA.</text>
</comment>
<evidence type="ECO:0000313" key="13">
    <source>
        <dbReference type="EMBL" id="UFP95747.1"/>
    </source>
</evidence>
<dbReference type="InterPro" id="IPR005791">
    <property type="entry name" value="SecD"/>
</dbReference>
<feature type="transmembrane region" description="Helical" evidence="9">
    <location>
        <begin position="370"/>
        <end position="394"/>
    </location>
</feature>
<dbReference type="Proteomes" id="UP001054846">
    <property type="component" value="Chromosome"/>
</dbReference>
<reference evidence="13 14" key="1">
    <citation type="journal article" date="2021" name="Genome Biol. Evol.">
        <title>Complete Genome Sequencing of a Novel Gloeobacter Species from a Waterfall Cave in Mexico.</title>
        <authorList>
            <person name="Saw J.H."/>
            <person name="Cardona T."/>
            <person name="Montejano G."/>
        </authorList>
    </citation>
    <scope>NUCLEOTIDE SEQUENCE [LARGE SCALE GENOMIC DNA]</scope>
    <source>
        <strain evidence="13">MG652769</strain>
    </source>
</reference>
<feature type="domain" description="Protein export membrane protein SecD/SecF C-terminal" evidence="10">
    <location>
        <begin position="227"/>
        <end position="397"/>
    </location>
</feature>
<dbReference type="InterPro" id="IPR022646">
    <property type="entry name" value="SecD/SecF_CS"/>
</dbReference>
<dbReference type="SUPFAM" id="SSF82866">
    <property type="entry name" value="Multidrug efflux transporter AcrB transmembrane domain"/>
    <property type="match status" value="1"/>
</dbReference>
<evidence type="ECO:0000259" key="12">
    <source>
        <dbReference type="Pfam" id="PF22599"/>
    </source>
</evidence>
<evidence type="ECO:0000313" key="14">
    <source>
        <dbReference type="Proteomes" id="UP001054846"/>
    </source>
</evidence>
<feature type="transmembrane region" description="Helical" evidence="9">
    <location>
        <begin position="297"/>
        <end position="318"/>
    </location>
</feature>
<keyword evidence="5 9" id="KW-0653">Protein transport</keyword>
<evidence type="ECO:0000256" key="1">
    <source>
        <dbReference type="ARBA" id="ARBA00004651"/>
    </source>
</evidence>
<dbReference type="Pfam" id="PF22599">
    <property type="entry name" value="SecDF_P1_head"/>
    <property type="match status" value="1"/>
</dbReference>
<dbReference type="InterPro" id="IPR001036">
    <property type="entry name" value="Acrflvin-R"/>
</dbReference>
<dbReference type="InterPro" id="IPR048634">
    <property type="entry name" value="SecD_SecF_C"/>
</dbReference>
<dbReference type="InterPro" id="IPR048631">
    <property type="entry name" value="SecD_1st"/>
</dbReference>
<keyword evidence="3 9" id="KW-1003">Cell membrane</keyword>
<dbReference type="RefSeq" id="WP_230842972.1">
    <property type="nucleotide sequence ID" value="NZ_CP063845.1"/>
</dbReference>
<dbReference type="PANTHER" id="PTHR30081:SF1">
    <property type="entry name" value="PROTEIN TRANSLOCASE SUBUNIT SECD"/>
    <property type="match status" value="1"/>
</dbReference>
<keyword evidence="8 9" id="KW-0472">Membrane</keyword>
<proteinExistence type="inferred from homology"/>
<evidence type="ECO:0000259" key="10">
    <source>
        <dbReference type="Pfam" id="PF02355"/>
    </source>
</evidence>
<evidence type="ECO:0000256" key="8">
    <source>
        <dbReference type="ARBA" id="ARBA00023136"/>
    </source>
</evidence>
<comment type="subcellular location">
    <subcellularLocation>
        <location evidence="1 9">Cell membrane</location>
        <topology evidence="1 9">Multi-pass membrane protein</topology>
    </subcellularLocation>
</comment>
<dbReference type="NCBIfam" id="TIGR00916">
    <property type="entry name" value="2A0604s01"/>
    <property type="match status" value="1"/>
</dbReference>
<dbReference type="EMBL" id="CP063845">
    <property type="protein sequence ID" value="UFP95747.1"/>
    <property type="molecule type" value="Genomic_DNA"/>
</dbReference>
<dbReference type="InterPro" id="IPR022813">
    <property type="entry name" value="SecD/SecF_arch_bac"/>
</dbReference>
<evidence type="ECO:0000256" key="2">
    <source>
        <dbReference type="ARBA" id="ARBA00022448"/>
    </source>
</evidence>
<sequence length="421" mass="44704">MRQRTLLLLLVAVVIVGSILIVATRPTVLGLDLQGGSQLTLLAKPTDKVKTINQEVMKGVAAVVEQRVNGLGVSEAVVQLKGSDQILVQLPGVKDPTQAERLLGDTAQLEFRKEAPNGEFEKTDLTGADLTNAFPQALQSGNGWEVALEFTGPGGEKFARITRELAGTGRRLGVFLDEEAISTPTVGVEFVDRGITGGKAVITGNFSAQEASELGIKLKAGALPVPVEIIENRTVSATLGADSVRQSLYTGIAGTLLVFIFMVAYYRLPGLIADMALIIYGLSTFAIFKLIPVTLTLPGIAGFILSIGMAVDANVLIFERTKEELRAGKQLFTAVEAGFSRAFTSIFDSHATSLISCAVLFWLGTGLVKGFALTLAIGLIVNLFTSVTCSRTFLLTILNFPALRKPALFGVSDVPAKAVRP</sequence>
<keyword evidence="14" id="KW-1185">Reference proteome</keyword>
<keyword evidence="4 9" id="KW-0812">Transmembrane</keyword>
<evidence type="ECO:0000256" key="6">
    <source>
        <dbReference type="ARBA" id="ARBA00022989"/>
    </source>
</evidence>
<keyword evidence="2 9" id="KW-0813">Transport</keyword>
<dbReference type="Pfam" id="PF02355">
    <property type="entry name" value="SecD_SecF_C"/>
    <property type="match status" value="1"/>
</dbReference>
<evidence type="ECO:0000256" key="7">
    <source>
        <dbReference type="ARBA" id="ARBA00023010"/>
    </source>
</evidence>
<gene>
    <name evidence="9 13" type="primary">secD</name>
    <name evidence="13" type="ORF">ISF26_05815</name>
</gene>
<feature type="transmembrane region" description="Helical" evidence="9">
    <location>
        <begin position="271"/>
        <end position="291"/>
    </location>
</feature>
<comment type="similarity">
    <text evidence="9">Belongs to the SecD/SecF family. SecD subfamily.</text>
</comment>
<dbReference type="PANTHER" id="PTHR30081">
    <property type="entry name" value="PROTEIN-EXPORT MEMBRANE PROTEIN SEC"/>
    <property type="match status" value="1"/>
</dbReference>
<feature type="domain" description="SecDF P1 head subdomain" evidence="12">
    <location>
        <begin position="123"/>
        <end position="225"/>
    </location>
</feature>
<dbReference type="PRINTS" id="PR00702">
    <property type="entry name" value="ACRIFLAVINRP"/>
</dbReference>
<feature type="domain" description="Protein translocase subunit SecDF P1" evidence="11">
    <location>
        <begin position="58"/>
        <end position="114"/>
    </location>
</feature>
<dbReference type="Gene3D" id="3.30.70.3220">
    <property type="match status" value="1"/>
</dbReference>
<keyword evidence="7 9" id="KW-0811">Translocation</keyword>
<comment type="subunit">
    <text evidence="9">Forms a complex with SecF. Part of the essential Sec protein translocation apparatus which comprises SecA, SecYEG and auxiliary proteins SecDF. Other proteins may also be involved.</text>
</comment>
<organism evidence="13 14">
    <name type="scientific">Gloeobacter morelensis MG652769</name>
    <dbReference type="NCBI Taxonomy" id="2781736"/>
    <lineage>
        <taxon>Bacteria</taxon>
        <taxon>Bacillati</taxon>
        <taxon>Cyanobacteriota</taxon>
        <taxon>Cyanophyceae</taxon>
        <taxon>Gloeobacterales</taxon>
        <taxon>Gloeobacteraceae</taxon>
        <taxon>Gloeobacter</taxon>
        <taxon>Gloeobacter morelensis</taxon>
    </lineage>
</organism>
<name>A0ABY3PPW8_9CYAN</name>
<evidence type="ECO:0000256" key="4">
    <source>
        <dbReference type="ARBA" id="ARBA00022692"/>
    </source>
</evidence>
<evidence type="ECO:0000256" key="5">
    <source>
        <dbReference type="ARBA" id="ARBA00022927"/>
    </source>
</evidence>
<dbReference type="Gene3D" id="1.20.1640.10">
    <property type="entry name" value="Multidrug efflux transporter AcrB transmembrane domain"/>
    <property type="match status" value="1"/>
</dbReference>
<protein>
    <recommendedName>
        <fullName evidence="9">Protein translocase subunit SecD</fullName>
    </recommendedName>
</protein>
<dbReference type="Pfam" id="PF21760">
    <property type="entry name" value="SecD_1st"/>
    <property type="match status" value="1"/>
</dbReference>
<dbReference type="NCBIfam" id="TIGR01129">
    <property type="entry name" value="secD"/>
    <property type="match status" value="1"/>
</dbReference>